<gene>
    <name evidence="1" type="ORF">Fot_04292</name>
</gene>
<sequence>MIDSEIASLVPEWKKDFGIDKSPNHTNSNCCQDCASNGSLVEYLSVQGLGKNLQVLHCSKHECGAIHGRFEEITYQFEGSEQCVTEGTPLGSSQSDGVHCADIWSQHEGPELVSNFSGEDQKRNQANARECNVTLRRARISSDANPPYSNIQVEFTTEQRMKEGRSPLIEVRMIVGGDPHTDGSRR</sequence>
<comment type="caution">
    <text evidence="1">The sequence shown here is derived from an EMBL/GenBank/DDBJ whole genome shotgun (WGS) entry which is preliminary data.</text>
</comment>
<dbReference type="Proteomes" id="UP001604277">
    <property type="component" value="Unassembled WGS sequence"/>
</dbReference>
<dbReference type="AlphaFoldDB" id="A0ABD1XF66"/>
<accession>A0ABD1XF66</accession>
<name>A0ABD1XF66_9LAMI</name>
<dbReference type="EMBL" id="JBFOLJ010000001">
    <property type="protein sequence ID" value="KAL2559553.1"/>
    <property type="molecule type" value="Genomic_DNA"/>
</dbReference>
<evidence type="ECO:0000313" key="2">
    <source>
        <dbReference type="Proteomes" id="UP001604277"/>
    </source>
</evidence>
<reference evidence="2" key="1">
    <citation type="submission" date="2024-07" db="EMBL/GenBank/DDBJ databases">
        <title>Two chromosome-level genome assemblies of Korean endemic species Abeliophyllum distichum and Forsythia ovata (Oleaceae).</title>
        <authorList>
            <person name="Jang H."/>
        </authorList>
    </citation>
    <scope>NUCLEOTIDE SEQUENCE [LARGE SCALE GENOMIC DNA]</scope>
</reference>
<protein>
    <submittedName>
        <fullName evidence="1">Protein kinase domain-containing protein</fullName>
    </submittedName>
</protein>
<organism evidence="1 2">
    <name type="scientific">Forsythia ovata</name>
    <dbReference type="NCBI Taxonomy" id="205694"/>
    <lineage>
        <taxon>Eukaryota</taxon>
        <taxon>Viridiplantae</taxon>
        <taxon>Streptophyta</taxon>
        <taxon>Embryophyta</taxon>
        <taxon>Tracheophyta</taxon>
        <taxon>Spermatophyta</taxon>
        <taxon>Magnoliopsida</taxon>
        <taxon>eudicotyledons</taxon>
        <taxon>Gunneridae</taxon>
        <taxon>Pentapetalae</taxon>
        <taxon>asterids</taxon>
        <taxon>lamiids</taxon>
        <taxon>Lamiales</taxon>
        <taxon>Oleaceae</taxon>
        <taxon>Forsythieae</taxon>
        <taxon>Forsythia</taxon>
    </lineage>
</organism>
<keyword evidence="1" id="KW-0808">Transferase</keyword>
<keyword evidence="2" id="KW-1185">Reference proteome</keyword>
<proteinExistence type="predicted"/>
<dbReference type="GO" id="GO:0016301">
    <property type="term" value="F:kinase activity"/>
    <property type="evidence" value="ECO:0007669"/>
    <property type="project" value="UniProtKB-KW"/>
</dbReference>
<keyword evidence="1" id="KW-0418">Kinase</keyword>
<evidence type="ECO:0000313" key="1">
    <source>
        <dbReference type="EMBL" id="KAL2559553.1"/>
    </source>
</evidence>